<accession>A0ABU2KJ49</accession>
<evidence type="ECO:0000313" key="1">
    <source>
        <dbReference type="EMBL" id="MDT0294717.1"/>
    </source>
</evidence>
<keyword evidence="2" id="KW-1185">Reference proteome</keyword>
<dbReference type="Pfam" id="PF13715">
    <property type="entry name" value="CarbopepD_reg_2"/>
    <property type="match status" value="1"/>
</dbReference>
<evidence type="ECO:0000313" key="2">
    <source>
        <dbReference type="Proteomes" id="UP001182991"/>
    </source>
</evidence>
<organism evidence="1 2">
    <name type="scientific">Mesonia ostreae</name>
    <dbReference type="NCBI Taxonomy" id="861110"/>
    <lineage>
        <taxon>Bacteria</taxon>
        <taxon>Pseudomonadati</taxon>
        <taxon>Bacteroidota</taxon>
        <taxon>Flavobacteriia</taxon>
        <taxon>Flavobacteriales</taxon>
        <taxon>Flavobacteriaceae</taxon>
        <taxon>Mesonia</taxon>
    </lineage>
</organism>
<dbReference type="InterPro" id="IPR008969">
    <property type="entry name" value="CarboxyPept-like_regulatory"/>
</dbReference>
<dbReference type="EMBL" id="JAVRBG010000007">
    <property type="protein sequence ID" value="MDT0294717.1"/>
    <property type="molecule type" value="Genomic_DNA"/>
</dbReference>
<reference evidence="2" key="1">
    <citation type="submission" date="2023-07" db="EMBL/GenBank/DDBJ databases">
        <title>Isolating and identifying novel microbial strains from the Mariana Trench.</title>
        <authorList>
            <person name="Fu H."/>
        </authorList>
    </citation>
    <scope>NUCLEOTIDE SEQUENCE [LARGE SCALE GENOMIC DNA]</scope>
    <source>
        <strain evidence="2">T-y2</strain>
    </source>
</reference>
<proteinExistence type="predicted"/>
<dbReference type="SUPFAM" id="SSF49464">
    <property type="entry name" value="Carboxypeptidase regulatory domain-like"/>
    <property type="match status" value="1"/>
</dbReference>
<name>A0ABU2KJ49_9FLAO</name>
<sequence length="885" mass="102158">MFLLTGFSSLFAQQVQLKGTVIDSTQNPIPYTNLIASPLAENQDITFAITDNQGRYKLNLVQDVSYQIEITHMGFSKQIDTLQLSANQDKNYILQESTESLEQVIIKQEMAVIVKEDTITYRTDQFKTGEERKLREVLKKLPGVEVDREGNVTVNGKKVTKLMVEGKTFFTGDSKLAVNNIPADAVDEVEALDNYSEVSFLKGLNDSDQMALNIKLKEGKKEFVFGDIEAGGGVKERFLFHPTLFYYSPKTAINVIGDINNIGKKSFTMQDYINFEGGYAAMLDGSTSFGNIYNSDFAQFLNQKEFTYQKNDFGAGSISQQLATGLRLEAFSIVNKGKTDTRVTNNISYLTDDAVDENRETATRNEVFFTLNKLKLRYQPNSDNDLAYEAFIKTSNGDASQNLNSFTAEDTTLTRILQQPKNVSVNQEIRYNKQFSYEHTSTLIANYTYNDQQNDNSWLFNQPVFNNLIPFQEDGDFYNLLQNSASKKHQATVDLKHYWVLNNFNHVYPRVGSTYLNQSFGSVDQQKLQDGNFNSFLANGFNNDVQFNLIDTYVGFQYKAKAGDFIFKPGLMYHAYFWNVDQFTEEVANKQKSVWLPELNIEYEISSAEKLKLDYRLKTSFSQAEQYANRLRLVSFNQLYRGNENLENQLYHSASLRYHQFNMYKGIFINANLSYTKREKSIRNTTQIEGIDQVNTSIYTSLPENNYNAMGSFAKQISKYKFTLSGNLSWADYSRVVNDELNDYQSNNYGYTIKAETRFKDWPNLELGWEQGLNNFKSDRLENKFTKINPYAVLDWDFLNDFIFFADYTYNHYKNLNTDQVNQFDVGNLSLYYNKEDSPWGFEIDVDNVFDVRYKNENSFNQFLVSDTRIFIQPRTVLFKLSYKL</sequence>
<protein>
    <submittedName>
        <fullName evidence="1">Carboxypeptidase-like regulatory domain-containing protein</fullName>
    </submittedName>
</protein>
<dbReference type="SUPFAM" id="SSF56935">
    <property type="entry name" value="Porins"/>
    <property type="match status" value="1"/>
</dbReference>
<comment type="caution">
    <text evidence="1">The sequence shown here is derived from an EMBL/GenBank/DDBJ whole genome shotgun (WGS) entry which is preliminary data.</text>
</comment>
<dbReference type="Proteomes" id="UP001182991">
    <property type="component" value="Unassembled WGS sequence"/>
</dbReference>
<dbReference type="Gene3D" id="2.60.40.1120">
    <property type="entry name" value="Carboxypeptidase-like, regulatory domain"/>
    <property type="match status" value="1"/>
</dbReference>
<gene>
    <name evidence="1" type="ORF">RLT85_08725</name>
</gene>
<dbReference type="RefSeq" id="WP_311401716.1">
    <property type="nucleotide sequence ID" value="NZ_JAVRBG010000007.1"/>
</dbReference>